<keyword evidence="2" id="KW-0418">Kinase</keyword>
<dbReference type="GO" id="GO:0016020">
    <property type="term" value="C:membrane"/>
    <property type="evidence" value="ECO:0007669"/>
    <property type="project" value="InterPro"/>
</dbReference>
<dbReference type="PROSITE" id="PS50109">
    <property type="entry name" value="HIS_KIN"/>
    <property type="match status" value="1"/>
</dbReference>
<feature type="coiled-coil region" evidence="4">
    <location>
        <begin position="219"/>
        <end position="246"/>
    </location>
</feature>
<keyword evidence="5" id="KW-1133">Transmembrane helix</keyword>
<evidence type="ECO:0000256" key="5">
    <source>
        <dbReference type="SAM" id="Phobius"/>
    </source>
</evidence>
<feature type="transmembrane region" description="Helical" evidence="5">
    <location>
        <begin position="66"/>
        <end position="87"/>
    </location>
</feature>
<keyword evidence="8" id="KW-1185">Reference proteome</keyword>
<protein>
    <recommendedName>
        <fullName evidence="6">Histidine kinase domain-containing protein</fullName>
    </recommendedName>
</protein>
<dbReference type="InterPro" id="IPR050482">
    <property type="entry name" value="Sensor_HK_TwoCompSys"/>
</dbReference>
<keyword evidence="3" id="KW-0902">Two-component regulatory system</keyword>
<dbReference type="Proteomes" id="UP000479293">
    <property type="component" value="Unassembled WGS sequence"/>
</dbReference>
<dbReference type="Gene3D" id="1.20.5.1930">
    <property type="match status" value="1"/>
</dbReference>
<evidence type="ECO:0000256" key="1">
    <source>
        <dbReference type="ARBA" id="ARBA00022679"/>
    </source>
</evidence>
<evidence type="ECO:0000313" key="7">
    <source>
        <dbReference type="EMBL" id="MPR36109.1"/>
    </source>
</evidence>
<sequence>MQTYEGLRFFLDGMLYMMALFSLLSYLQQRKAIYWQYALYIVCITFTFYLNDLDYGRVDYQPGTNYLISVLESLAFAMYISFAIQLIGIRESDPRSYRILRIMLLVLVIETVFESLLFLGGASNGIKSLSYTLFRFALAAGALVVVPRLLQLRQPVVSYFITGSLLFVAGCLLALFINYIPAIFTRSLDSPFSFPVTYMELGVVGEVLCFTLGMSLRNRENELEKIRVQQQLIEQLRENEQKQQKLLKIRDDIARDLHDELGADLASISMVSHAAVHQMNTNPALARQSLRQIGETARKVIRVMREIVWSLHSAHDSADHFVVRLRETAHTMFEHHPIQLHFDFGEDKATVPSFVRRDLYLIYKELLHNTLRHAEAKNVHIQFNATRDTIELSVQDDGCGFDITTCPPGNGLLSLRQRAKTLHGHLTIDSSATKGTLTSFTCPVLETSQ</sequence>
<dbReference type="PANTHER" id="PTHR24421">
    <property type="entry name" value="NITRATE/NITRITE SENSOR PROTEIN NARX-RELATED"/>
    <property type="match status" value="1"/>
</dbReference>
<keyword evidence="4" id="KW-0175">Coiled coil</keyword>
<feature type="transmembrane region" description="Helical" evidence="5">
    <location>
        <begin position="99"/>
        <end position="119"/>
    </location>
</feature>
<evidence type="ECO:0000256" key="2">
    <source>
        <dbReference type="ARBA" id="ARBA00022777"/>
    </source>
</evidence>
<keyword evidence="5" id="KW-0472">Membrane</keyword>
<feature type="domain" description="Histidine kinase" evidence="6">
    <location>
        <begin position="256"/>
        <end position="446"/>
    </location>
</feature>
<feature type="transmembrane region" description="Helical" evidence="5">
    <location>
        <begin position="34"/>
        <end position="51"/>
    </location>
</feature>
<dbReference type="Gene3D" id="3.30.565.10">
    <property type="entry name" value="Histidine kinase-like ATPase, C-terminal domain"/>
    <property type="match status" value="1"/>
</dbReference>
<gene>
    <name evidence="7" type="ORF">GBK04_22865</name>
</gene>
<evidence type="ECO:0000256" key="4">
    <source>
        <dbReference type="SAM" id="Coils"/>
    </source>
</evidence>
<dbReference type="InterPro" id="IPR036890">
    <property type="entry name" value="HATPase_C_sf"/>
</dbReference>
<proteinExistence type="predicted"/>
<keyword evidence="5" id="KW-0812">Transmembrane</keyword>
<dbReference type="Pfam" id="PF02518">
    <property type="entry name" value="HATPase_c"/>
    <property type="match status" value="1"/>
</dbReference>
<comment type="caution">
    <text evidence="7">The sequence shown here is derived from an EMBL/GenBank/DDBJ whole genome shotgun (WGS) entry which is preliminary data.</text>
</comment>
<dbReference type="InterPro" id="IPR005467">
    <property type="entry name" value="His_kinase_dom"/>
</dbReference>
<dbReference type="Pfam" id="PF07695">
    <property type="entry name" value="7TMR-DISM_7TM"/>
    <property type="match status" value="1"/>
</dbReference>
<reference evidence="7 8" key="1">
    <citation type="submission" date="2019-10" db="EMBL/GenBank/DDBJ databases">
        <title>Draft Genome Sequence of Cytophagaceae sp. SJW1-29.</title>
        <authorList>
            <person name="Choi A."/>
        </authorList>
    </citation>
    <scope>NUCLEOTIDE SEQUENCE [LARGE SCALE GENOMIC DNA]</scope>
    <source>
        <strain evidence="7 8">SJW1-29</strain>
    </source>
</reference>
<dbReference type="Pfam" id="PF07730">
    <property type="entry name" value="HisKA_3"/>
    <property type="match status" value="1"/>
</dbReference>
<dbReference type="InterPro" id="IPR003594">
    <property type="entry name" value="HATPase_dom"/>
</dbReference>
<keyword evidence="1" id="KW-0808">Transferase</keyword>
<feature type="transmembrane region" description="Helical" evidence="5">
    <location>
        <begin position="157"/>
        <end position="180"/>
    </location>
</feature>
<accession>A0A7C9FRF7</accession>
<feature type="transmembrane region" description="Helical" evidence="5">
    <location>
        <begin position="6"/>
        <end position="27"/>
    </location>
</feature>
<organism evidence="7 8">
    <name type="scientific">Salmonirosea aquatica</name>
    <dbReference type="NCBI Taxonomy" id="2654236"/>
    <lineage>
        <taxon>Bacteria</taxon>
        <taxon>Pseudomonadati</taxon>
        <taxon>Bacteroidota</taxon>
        <taxon>Cytophagia</taxon>
        <taxon>Cytophagales</taxon>
        <taxon>Spirosomataceae</taxon>
        <taxon>Salmonirosea</taxon>
    </lineage>
</organism>
<dbReference type="GO" id="GO:0046983">
    <property type="term" value="F:protein dimerization activity"/>
    <property type="evidence" value="ECO:0007669"/>
    <property type="project" value="InterPro"/>
</dbReference>
<evidence type="ECO:0000256" key="3">
    <source>
        <dbReference type="ARBA" id="ARBA00023012"/>
    </source>
</evidence>
<dbReference type="SUPFAM" id="SSF55874">
    <property type="entry name" value="ATPase domain of HSP90 chaperone/DNA topoisomerase II/histidine kinase"/>
    <property type="match status" value="1"/>
</dbReference>
<evidence type="ECO:0000313" key="8">
    <source>
        <dbReference type="Proteomes" id="UP000479293"/>
    </source>
</evidence>
<dbReference type="CDD" id="cd16917">
    <property type="entry name" value="HATPase_UhpB-NarQ-NarX-like"/>
    <property type="match status" value="1"/>
</dbReference>
<feature type="transmembrane region" description="Helical" evidence="5">
    <location>
        <begin position="192"/>
        <end position="216"/>
    </location>
</feature>
<evidence type="ECO:0000259" key="6">
    <source>
        <dbReference type="PROSITE" id="PS50109"/>
    </source>
</evidence>
<name>A0A7C9FRF7_9BACT</name>
<feature type="transmembrane region" description="Helical" evidence="5">
    <location>
        <begin position="131"/>
        <end position="150"/>
    </location>
</feature>
<dbReference type="RefSeq" id="WP_152763736.1">
    <property type="nucleotide sequence ID" value="NZ_WHLY01000002.1"/>
</dbReference>
<dbReference type="InterPro" id="IPR011712">
    <property type="entry name" value="Sig_transdc_His_kin_sub3_dim/P"/>
</dbReference>
<dbReference type="GO" id="GO:0000155">
    <property type="term" value="F:phosphorelay sensor kinase activity"/>
    <property type="evidence" value="ECO:0007669"/>
    <property type="project" value="InterPro"/>
</dbReference>
<dbReference type="InterPro" id="IPR011623">
    <property type="entry name" value="7TMR_DISM_rcpt_extracell_dom1"/>
</dbReference>
<dbReference type="AlphaFoldDB" id="A0A7C9FRF7"/>
<dbReference type="EMBL" id="WHLY01000002">
    <property type="protein sequence ID" value="MPR36109.1"/>
    <property type="molecule type" value="Genomic_DNA"/>
</dbReference>